<comment type="caution">
    <text evidence="1">The sequence shown here is derived from an EMBL/GenBank/DDBJ whole genome shotgun (WGS) entry which is preliminary data.</text>
</comment>
<keyword evidence="2" id="KW-1185">Reference proteome</keyword>
<proteinExistence type="predicted"/>
<protein>
    <submittedName>
        <fullName evidence="1">Dihydrodiol dehydrogenase</fullName>
    </submittedName>
</protein>
<dbReference type="Proteomes" id="UP000450917">
    <property type="component" value="Unassembled WGS sequence"/>
</dbReference>
<dbReference type="AlphaFoldDB" id="A0A7X2ZA91"/>
<evidence type="ECO:0000313" key="2">
    <source>
        <dbReference type="Proteomes" id="UP000450917"/>
    </source>
</evidence>
<accession>A0A7X2ZA91</accession>
<sequence>MVISNEFAMVTIRKVNTRNGIRLEIRSPKLGYHILLDPMELESITWQQKAVFSQFLETPFGSKAHHT</sequence>
<gene>
    <name evidence="1" type="ORF">GNP93_07940</name>
</gene>
<dbReference type="EMBL" id="WNZX01000005">
    <property type="protein sequence ID" value="MUG70610.1"/>
    <property type="molecule type" value="Genomic_DNA"/>
</dbReference>
<reference evidence="1 2" key="1">
    <citation type="submission" date="2019-11" db="EMBL/GenBank/DDBJ databases">
        <title>Draft genome sequences of five Paenibacillus species of dairy origin.</title>
        <authorList>
            <person name="Olajide A.M."/>
            <person name="Chen S."/>
            <person name="Lapointe G."/>
        </authorList>
    </citation>
    <scope>NUCLEOTIDE SEQUENCE [LARGE SCALE GENOMIC DNA]</scope>
    <source>
        <strain evidence="1 2">2CS3</strain>
    </source>
</reference>
<evidence type="ECO:0000313" key="1">
    <source>
        <dbReference type="EMBL" id="MUG70610.1"/>
    </source>
</evidence>
<organism evidence="1 2">
    <name type="scientific">Paenibacillus validus</name>
    <dbReference type="NCBI Taxonomy" id="44253"/>
    <lineage>
        <taxon>Bacteria</taxon>
        <taxon>Bacillati</taxon>
        <taxon>Bacillota</taxon>
        <taxon>Bacilli</taxon>
        <taxon>Bacillales</taxon>
        <taxon>Paenibacillaceae</taxon>
        <taxon>Paenibacillus</taxon>
    </lineage>
</organism>
<name>A0A7X2ZA91_9BACL</name>